<keyword evidence="1" id="KW-0614">Plasmid</keyword>
<keyword evidence="2" id="KW-1185">Reference proteome</keyword>
<evidence type="ECO:0000313" key="1">
    <source>
        <dbReference type="EMBL" id="QIV79570.1"/>
    </source>
</evidence>
<evidence type="ECO:0000313" key="2">
    <source>
        <dbReference type="Proteomes" id="UP000501849"/>
    </source>
</evidence>
<dbReference type="AlphaFoldDB" id="A0A6H0RX88"/>
<name>A0A6H0RX88_9MYCO</name>
<accession>A0A6H0RX88</accession>
<geneLocation type="plasmid" evidence="1 2">
    <name>unnamed1</name>
</geneLocation>
<reference evidence="1 2" key="1">
    <citation type="submission" date="2019-04" db="EMBL/GenBank/DDBJ databases">
        <title>Draft, Whole-Genome Sequence of the Anthracene-degrading Mycobacterium frederiksbergense LB501T, Isolated from a Polycyclic Aromatic Hydrocarbon (PAH)-Contaminated Soil.</title>
        <authorList>
            <person name="Augelletti F."/>
        </authorList>
    </citation>
    <scope>NUCLEOTIDE SEQUENCE [LARGE SCALE GENOMIC DNA]</scope>
    <source>
        <strain evidence="1 2">LB 501T</strain>
        <plasmid evidence="1 2">unnamed1</plasmid>
    </source>
</reference>
<proteinExistence type="predicted"/>
<gene>
    <name evidence="1" type="ORF">EXE63_00535</name>
</gene>
<protein>
    <submittedName>
        <fullName evidence="1">Uncharacterized protein</fullName>
    </submittedName>
</protein>
<dbReference type="RefSeq" id="WP_168140356.1">
    <property type="nucleotide sequence ID" value="NZ_CP038797.1"/>
</dbReference>
<sequence length="99" mass="10705">MGHKATQARRAPSAGATGPQCVIPNCSIDVEQWGDTCADCLRAFGAHLRPSAAPPLNHQQILERDSYVDRALALQRQVRDGHLRGTATAIPAPRRGRRA</sequence>
<dbReference type="EMBL" id="CP038797">
    <property type="protein sequence ID" value="QIV79570.1"/>
    <property type="molecule type" value="Genomic_DNA"/>
</dbReference>
<dbReference type="KEGG" id="mfre:EXE63_00535"/>
<dbReference type="Proteomes" id="UP000501849">
    <property type="component" value="Plasmid unnamed1"/>
</dbReference>
<organism evidence="1 2">
    <name type="scientific">Mycolicibacterium frederiksbergense</name>
    <dbReference type="NCBI Taxonomy" id="117567"/>
    <lineage>
        <taxon>Bacteria</taxon>
        <taxon>Bacillati</taxon>
        <taxon>Actinomycetota</taxon>
        <taxon>Actinomycetes</taxon>
        <taxon>Mycobacteriales</taxon>
        <taxon>Mycobacteriaceae</taxon>
        <taxon>Mycolicibacterium</taxon>
    </lineage>
</organism>